<evidence type="ECO:0000313" key="8">
    <source>
        <dbReference type="Proteomes" id="UP000484255"/>
    </source>
</evidence>
<gene>
    <name evidence="7" type="ORF">G3A44_18025</name>
</gene>
<dbReference type="EMBL" id="JAAGOH010000027">
    <property type="protein sequence ID" value="NDY93094.1"/>
    <property type="molecule type" value="Genomic_DNA"/>
</dbReference>
<dbReference type="InterPro" id="IPR051010">
    <property type="entry name" value="BCAA_transport"/>
</dbReference>
<reference evidence="7 8" key="1">
    <citation type="submission" date="2020-02" db="EMBL/GenBank/DDBJ databases">
        <title>Ideonella bacterium strain TBM-1.</title>
        <authorList>
            <person name="Chen W.-M."/>
        </authorList>
    </citation>
    <scope>NUCLEOTIDE SEQUENCE [LARGE SCALE GENOMIC DNA]</scope>
    <source>
        <strain evidence="7 8">TBM-1</strain>
    </source>
</reference>
<evidence type="ECO:0000256" key="1">
    <source>
        <dbReference type="ARBA" id="ARBA00010062"/>
    </source>
</evidence>
<dbReference type="CDD" id="cd06335">
    <property type="entry name" value="PBP1_ABC_ligand_binding-like"/>
    <property type="match status" value="1"/>
</dbReference>
<evidence type="ECO:0000256" key="3">
    <source>
        <dbReference type="ARBA" id="ARBA00022729"/>
    </source>
</evidence>
<comment type="similarity">
    <text evidence="1">Belongs to the leucine-binding protein family.</text>
</comment>
<dbReference type="PROSITE" id="PS51318">
    <property type="entry name" value="TAT"/>
    <property type="match status" value="1"/>
</dbReference>
<dbReference type="RefSeq" id="WP_163459143.1">
    <property type="nucleotide sequence ID" value="NZ_JAAGOH010000027.1"/>
</dbReference>
<organism evidence="7 8">
    <name type="scientific">Ideonella livida</name>
    <dbReference type="NCBI Taxonomy" id="2707176"/>
    <lineage>
        <taxon>Bacteria</taxon>
        <taxon>Pseudomonadati</taxon>
        <taxon>Pseudomonadota</taxon>
        <taxon>Betaproteobacteria</taxon>
        <taxon>Burkholderiales</taxon>
        <taxon>Sphaerotilaceae</taxon>
        <taxon>Ideonella</taxon>
    </lineage>
</organism>
<feature type="signal peptide" evidence="5">
    <location>
        <begin position="1"/>
        <end position="39"/>
    </location>
</feature>
<dbReference type="InterPro" id="IPR028081">
    <property type="entry name" value="Leu-bd"/>
</dbReference>
<dbReference type="InterPro" id="IPR000709">
    <property type="entry name" value="Leu_Ile_Val-bd"/>
</dbReference>
<dbReference type="Proteomes" id="UP000484255">
    <property type="component" value="Unassembled WGS sequence"/>
</dbReference>
<evidence type="ECO:0000259" key="6">
    <source>
        <dbReference type="Pfam" id="PF13458"/>
    </source>
</evidence>
<feature type="chain" id="PRO_5028947824" evidence="5">
    <location>
        <begin position="40"/>
        <end position="428"/>
    </location>
</feature>
<keyword evidence="3 5" id="KW-0732">Signal</keyword>
<proteinExistence type="inferred from homology"/>
<evidence type="ECO:0000256" key="2">
    <source>
        <dbReference type="ARBA" id="ARBA00022448"/>
    </source>
</evidence>
<dbReference type="GO" id="GO:0006865">
    <property type="term" value="P:amino acid transport"/>
    <property type="evidence" value="ECO:0007669"/>
    <property type="project" value="UniProtKB-KW"/>
</dbReference>
<dbReference type="Gene3D" id="3.40.50.2300">
    <property type="match status" value="2"/>
</dbReference>
<dbReference type="PRINTS" id="PR00337">
    <property type="entry name" value="LEUILEVALBP"/>
</dbReference>
<dbReference type="AlphaFoldDB" id="A0A7C9PKA3"/>
<dbReference type="InterPro" id="IPR028082">
    <property type="entry name" value="Peripla_BP_I"/>
</dbReference>
<evidence type="ECO:0000256" key="4">
    <source>
        <dbReference type="ARBA" id="ARBA00022970"/>
    </source>
</evidence>
<keyword evidence="8" id="KW-1185">Reference proteome</keyword>
<dbReference type="InterPro" id="IPR006311">
    <property type="entry name" value="TAT_signal"/>
</dbReference>
<accession>A0A7C9PKA3</accession>
<keyword evidence="4" id="KW-0029">Amino-acid transport</keyword>
<keyword evidence="2" id="KW-0813">Transport</keyword>
<sequence>MTPHAARPIPPAAGTCPRRRRGLLAAALLAGAGLSAAWAADPAPAPLPVLSPGAKPVRVGFICPLSGGSGDFGNSARLGAELALKEINEVGGFLGRPIELVVRDDKATPDLGRAAAEELVRKEPVAFTLGYCNTGVAMKSLDVFQEQQHVLVVPVATGTAITAKYPAKDSYIFRTSPRDQIQAAFLVEEVVVRRGLKKIALFADTTGYGEGGLNDLKRFLAEKGVEAVQISRFDLGVSSLANELREAQAAGAEAVIAYSVGPELAVLNASRAAAKYTGLVLGPWPMSFRTVWDKSGGAAEGAMTVQSIVPDLNNERRMSFIARLKRHAGDTPIASLMAAAQTYDALHLTMRAYFQARGESGPALKKALENLQRAYTGVVTTHAKPFSDEDHDAFSGNMIWLAQWKKGQLAYVYPDDARKAAVIQRKQK</sequence>
<evidence type="ECO:0000256" key="5">
    <source>
        <dbReference type="SAM" id="SignalP"/>
    </source>
</evidence>
<dbReference type="SUPFAM" id="SSF53822">
    <property type="entry name" value="Periplasmic binding protein-like I"/>
    <property type="match status" value="1"/>
</dbReference>
<feature type="domain" description="Leucine-binding protein" evidence="6">
    <location>
        <begin position="56"/>
        <end position="407"/>
    </location>
</feature>
<evidence type="ECO:0000313" key="7">
    <source>
        <dbReference type="EMBL" id="NDY93094.1"/>
    </source>
</evidence>
<dbReference type="Pfam" id="PF13458">
    <property type="entry name" value="Peripla_BP_6"/>
    <property type="match status" value="1"/>
</dbReference>
<name>A0A7C9PKA3_9BURK</name>
<dbReference type="PANTHER" id="PTHR30483:SF6">
    <property type="entry name" value="PERIPLASMIC BINDING PROTEIN OF ABC TRANSPORTER FOR NATURAL AMINO ACIDS"/>
    <property type="match status" value="1"/>
</dbReference>
<protein>
    <submittedName>
        <fullName evidence="7">ABC transporter substrate-binding protein</fullName>
    </submittedName>
</protein>
<comment type="caution">
    <text evidence="7">The sequence shown here is derived from an EMBL/GenBank/DDBJ whole genome shotgun (WGS) entry which is preliminary data.</text>
</comment>
<dbReference type="PANTHER" id="PTHR30483">
    <property type="entry name" value="LEUCINE-SPECIFIC-BINDING PROTEIN"/>
    <property type="match status" value="1"/>
</dbReference>